<dbReference type="PANTHER" id="PTHR42818">
    <property type="entry name" value="SULFOPYRUVATE DECARBOXYLASE SUBUNIT ALPHA"/>
    <property type="match status" value="1"/>
</dbReference>
<dbReference type="EMBL" id="LLZH01000310">
    <property type="protein sequence ID" value="KUL25887.1"/>
    <property type="molecule type" value="Genomic_DNA"/>
</dbReference>
<keyword evidence="1" id="KW-0210">Decarboxylase</keyword>
<comment type="caution">
    <text evidence="4">The sequence shown here is derived from an EMBL/GenBank/DDBJ whole genome shotgun (WGS) entry which is preliminary data.</text>
</comment>
<organism evidence="4 5">
    <name type="scientific">Actinoplanes awajinensis subsp. mycoplanecinus</name>
    <dbReference type="NCBI Taxonomy" id="135947"/>
    <lineage>
        <taxon>Bacteria</taxon>
        <taxon>Bacillati</taxon>
        <taxon>Actinomycetota</taxon>
        <taxon>Actinomycetes</taxon>
        <taxon>Micromonosporales</taxon>
        <taxon>Micromonosporaceae</taxon>
        <taxon>Actinoplanes</taxon>
    </lineage>
</organism>
<dbReference type="Proteomes" id="UP000053244">
    <property type="component" value="Unassembled WGS sequence"/>
</dbReference>
<dbReference type="Pfam" id="PF02776">
    <property type="entry name" value="TPP_enzyme_N"/>
    <property type="match status" value="1"/>
</dbReference>
<gene>
    <name evidence="4" type="ORF">ADL15_39480</name>
</gene>
<evidence type="ECO:0000259" key="3">
    <source>
        <dbReference type="Pfam" id="PF02776"/>
    </source>
</evidence>
<proteinExistence type="predicted"/>
<accession>A0A117MMQ2</accession>
<dbReference type="PANTHER" id="PTHR42818:SF1">
    <property type="entry name" value="SULFOPYRUVATE DECARBOXYLASE"/>
    <property type="match status" value="1"/>
</dbReference>
<dbReference type="Gene3D" id="3.40.50.970">
    <property type="match status" value="1"/>
</dbReference>
<reference evidence="4 5" key="1">
    <citation type="submission" date="2015-10" db="EMBL/GenBank/DDBJ databases">
        <authorList>
            <person name="Gilbert D.G."/>
        </authorList>
    </citation>
    <scope>NUCLEOTIDE SEQUENCE [LARGE SCALE GENOMIC DNA]</scope>
    <source>
        <strain evidence="4 5">NRRL B-16712</strain>
    </source>
</reference>
<evidence type="ECO:0000313" key="5">
    <source>
        <dbReference type="Proteomes" id="UP000053244"/>
    </source>
</evidence>
<sequence>MTTTAVELAYEALVAADVEVVVAVPDSQLSPLLSRLAAGGPIAYVQVNDEATAVAMAAGANLAGTRTLVVMENSGLRRACETLSRLILSHRQHVALLVSHRGSFGEANWWGIAHSPTMTAHLDELRIRSTGVESIAQFKDALDAAFAMLGTGQCSVCIIAERPFLQELKGTA</sequence>
<protein>
    <recommendedName>
        <fullName evidence="3">Thiamine pyrophosphate enzyme N-terminal TPP-binding domain-containing protein</fullName>
    </recommendedName>
</protein>
<evidence type="ECO:0000256" key="1">
    <source>
        <dbReference type="ARBA" id="ARBA00022793"/>
    </source>
</evidence>
<evidence type="ECO:0000256" key="2">
    <source>
        <dbReference type="ARBA" id="ARBA00023239"/>
    </source>
</evidence>
<evidence type="ECO:0000313" key="4">
    <source>
        <dbReference type="EMBL" id="KUL25887.1"/>
    </source>
</evidence>
<dbReference type="InterPro" id="IPR012001">
    <property type="entry name" value="Thiamin_PyroP_enz_TPP-bd_dom"/>
</dbReference>
<feature type="domain" description="Thiamine pyrophosphate enzyme N-terminal TPP-binding" evidence="3">
    <location>
        <begin position="4"/>
        <end position="98"/>
    </location>
</feature>
<dbReference type="OrthoDB" id="8220795at2"/>
<dbReference type="AlphaFoldDB" id="A0A117MMQ2"/>
<keyword evidence="2" id="KW-0456">Lyase</keyword>
<dbReference type="InterPro" id="IPR029061">
    <property type="entry name" value="THDP-binding"/>
</dbReference>
<dbReference type="GO" id="GO:0016831">
    <property type="term" value="F:carboxy-lyase activity"/>
    <property type="evidence" value="ECO:0007669"/>
    <property type="project" value="UniProtKB-KW"/>
</dbReference>
<dbReference type="GO" id="GO:0030976">
    <property type="term" value="F:thiamine pyrophosphate binding"/>
    <property type="evidence" value="ECO:0007669"/>
    <property type="project" value="InterPro"/>
</dbReference>
<dbReference type="GO" id="GO:0000287">
    <property type="term" value="F:magnesium ion binding"/>
    <property type="evidence" value="ECO:0007669"/>
    <property type="project" value="UniProtKB-ARBA"/>
</dbReference>
<name>A0A117MMQ2_9ACTN</name>
<dbReference type="InterPro" id="IPR051818">
    <property type="entry name" value="TPP_dependent_decarboxylase"/>
</dbReference>
<keyword evidence="5" id="KW-1185">Reference proteome</keyword>
<dbReference type="SUPFAM" id="SSF52518">
    <property type="entry name" value="Thiamin diphosphate-binding fold (THDP-binding)"/>
    <property type="match status" value="1"/>
</dbReference>